<dbReference type="InterPro" id="IPR057499">
    <property type="entry name" value="Kelch_FKB95"/>
</dbReference>
<dbReference type="Gene3D" id="2.120.10.80">
    <property type="entry name" value="Kelch-type beta propeller"/>
    <property type="match status" value="1"/>
</dbReference>
<dbReference type="InterPro" id="IPR050354">
    <property type="entry name" value="F-box/kelch-repeat_ARATH"/>
</dbReference>
<evidence type="ECO:0000313" key="3">
    <source>
        <dbReference type="RefSeq" id="XP_010436207.2"/>
    </source>
</evidence>
<dbReference type="CDD" id="cd22152">
    <property type="entry name" value="F-box_AtAFR-like"/>
    <property type="match status" value="1"/>
</dbReference>
<dbReference type="Pfam" id="PF00646">
    <property type="entry name" value="F-box"/>
    <property type="match status" value="1"/>
</dbReference>
<dbReference type="Proteomes" id="UP000694864">
    <property type="component" value="Chromosome 10"/>
</dbReference>
<organism evidence="2 3">
    <name type="scientific">Camelina sativa</name>
    <name type="common">False flax</name>
    <name type="synonym">Myagrum sativum</name>
    <dbReference type="NCBI Taxonomy" id="90675"/>
    <lineage>
        <taxon>Eukaryota</taxon>
        <taxon>Viridiplantae</taxon>
        <taxon>Streptophyta</taxon>
        <taxon>Embryophyta</taxon>
        <taxon>Tracheophyta</taxon>
        <taxon>Spermatophyta</taxon>
        <taxon>Magnoliopsida</taxon>
        <taxon>eudicotyledons</taxon>
        <taxon>Gunneridae</taxon>
        <taxon>Pentapetalae</taxon>
        <taxon>rosids</taxon>
        <taxon>malvids</taxon>
        <taxon>Brassicales</taxon>
        <taxon>Brassicaceae</taxon>
        <taxon>Camelineae</taxon>
        <taxon>Camelina</taxon>
    </lineage>
</organism>
<evidence type="ECO:0000259" key="1">
    <source>
        <dbReference type="PROSITE" id="PS50181"/>
    </source>
</evidence>
<name>A0ABM0U5P1_CAMSA</name>
<dbReference type="InterPro" id="IPR001810">
    <property type="entry name" value="F-box_dom"/>
</dbReference>
<reference evidence="3" key="2">
    <citation type="submission" date="2025-08" db="UniProtKB">
        <authorList>
            <consortium name="RefSeq"/>
        </authorList>
    </citation>
    <scope>IDENTIFICATION</scope>
    <source>
        <tissue evidence="3">Leaf</tissue>
    </source>
</reference>
<evidence type="ECO:0000313" key="2">
    <source>
        <dbReference type="Proteomes" id="UP000694864"/>
    </source>
</evidence>
<dbReference type="SUPFAM" id="SSF81383">
    <property type="entry name" value="F-box domain"/>
    <property type="match status" value="1"/>
</dbReference>
<gene>
    <name evidence="3" type="primary">LOC104719921</name>
</gene>
<feature type="domain" description="F-box" evidence="1">
    <location>
        <begin position="17"/>
        <end position="63"/>
    </location>
</feature>
<dbReference type="SMART" id="SM00256">
    <property type="entry name" value="FBOX"/>
    <property type="match status" value="1"/>
</dbReference>
<dbReference type="InterPro" id="IPR036047">
    <property type="entry name" value="F-box-like_dom_sf"/>
</dbReference>
<dbReference type="SUPFAM" id="SSF117281">
    <property type="entry name" value="Kelch motif"/>
    <property type="match status" value="1"/>
</dbReference>
<reference evidence="2" key="1">
    <citation type="journal article" date="2014" name="Nat. Commun.">
        <title>The emerging biofuel crop Camelina sativa retains a highly undifferentiated hexaploid genome structure.</title>
        <authorList>
            <person name="Kagale S."/>
            <person name="Koh C."/>
            <person name="Nixon J."/>
            <person name="Bollina V."/>
            <person name="Clarke W.E."/>
            <person name="Tuteja R."/>
            <person name="Spillane C."/>
            <person name="Robinson S.J."/>
            <person name="Links M.G."/>
            <person name="Clarke C."/>
            <person name="Higgins E.E."/>
            <person name="Huebert T."/>
            <person name="Sharpe A.G."/>
            <person name="Parkin I.A."/>
        </authorList>
    </citation>
    <scope>NUCLEOTIDE SEQUENCE [LARGE SCALE GENOMIC DNA]</scope>
    <source>
        <strain evidence="2">cv. DH55</strain>
    </source>
</reference>
<dbReference type="PANTHER" id="PTHR24414">
    <property type="entry name" value="F-BOX/KELCH-REPEAT PROTEIN SKIP4"/>
    <property type="match status" value="1"/>
</dbReference>
<keyword evidence="2" id="KW-1185">Reference proteome</keyword>
<accession>A0ABM0U5P1</accession>
<dbReference type="PROSITE" id="PS50181">
    <property type="entry name" value="FBOX"/>
    <property type="match status" value="1"/>
</dbReference>
<dbReference type="Pfam" id="PF25210">
    <property type="entry name" value="Kelch_FKB95"/>
    <property type="match status" value="1"/>
</dbReference>
<dbReference type="GeneID" id="104719921"/>
<sequence length="387" mass="43935">MNGEEPPIEKEKLTAQVYPIPSLPDDLLLCILARVSRLYYPILSLVSKSFRSLLASPHLYETRSLLGRTESCLYVCLKLPPDFNTTWFTLCRRPDQTQKKSMGNLFLVPIPSLESPPVHSSNLVAVGSKIYNIGEDTKSSSTVSILDCKSHTWCQAPSMLVERSYPVSNVVDGKIYVAGGCEEECKSSNWMEVFDSKKQIWELVSCSLVEGWVNRRPKSAVIDGNIFMFARKCAGLAYMPKEDRWEALSVLTIFDLGWEPRCYCVVDNVLYCYDKGIIWYNPKVGSWFELKSLIGLPKFDDHVGVKVKMAEYGGKMVIFWDKYLPSSGYKKNKVIWCAVIAFEKRDNNNNSQEIWGSREIFGKVEWLDAVLTVPEKYKFVSALSATV</sequence>
<dbReference type="PANTHER" id="PTHR24414:SF184">
    <property type="entry name" value="GALACTOSE OXIDASE_KELCH REPEAT SUPERFAMILY PROTEIN"/>
    <property type="match status" value="1"/>
</dbReference>
<dbReference type="InterPro" id="IPR015915">
    <property type="entry name" value="Kelch-typ_b-propeller"/>
</dbReference>
<protein>
    <submittedName>
        <fullName evidence="3">F-box/kelch-repeat protein At4g39560-like</fullName>
    </submittedName>
</protein>
<proteinExistence type="predicted"/>
<dbReference type="RefSeq" id="XP_010436207.2">
    <property type="nucleotide sequence ID" value="XM_010437905.2"/>
</dbReference>